<protein>
    <recommendedName>
        <fullName evidence="7">Major facilitator superfamily (MFS) profile domain-containing protein</fullName>
    </recommendedName>
</protein>
<gene>
    <name evidence="8" type="ORF">IFM46972_10764</name>
</gene>
<name>A0A8H3SDK4_9EURO</name>
<evidence type="ECO:0000256" key="2">
    <source>
        <dbReference type="ARBA" id="ARBA00010992"/>
    </source>
</evidence>
<comment type="caution">
    <text evidence="8">The sequence shown here is derived from an EMBL/GenBank/DDBJ whole genome shotgun (WGS) entry which is preliminary data.</text>
</comment>
<dbReference type="Pfam" id="PF00083">
    <property type="entry name" value="Sugar_tr"/>
    <property type="match status" value="2"/>
</dbReference>
<dbReference type="PANTHER" id="PTHR48022">
    <property type="entry name" value="PLASTIDIC GLUCOSE TRANSPORTER 4"/>
    <property type="match status" value="1"/>
</dbReference>
<organism evidence="8 9">
    <name type="scientific">Aspergillus udagawae</name>
    <dbReference type="NCBI Taxonomy" id="91492"/>
    <lineage>
        <taxon>Eukaryota</taxon>
        <taxon>Fungi</taxon>
        <taxon>Dikarya</taxon>
        <taxon>Ascomycota</taxon>
        <taxon>Pezizomycotina</taxon>
        <taxon>Eurotiomycetes</taxon>
        <taxon>Eurotiomycetidae</taxon>
        <taxon>Eurotiales</taxon>
        <taxon>Aspergillaceae</taxon>
        <taxon>Aspergillus</taxon>
        <taxon>Aspergillus subgen. Fumigati</taxon>
    </lineage>
</organism>
<dbReference type="InterPro" id="IPR036259">
    <property type="entry name" value="MFS_trans_sf"/>
</dbReference>
<comment type="subcellular location">
    <subcellularLocation>
        <location evidence="1">Membrane</location>
        <topology evidence="1">Multi-pass membrane protein</topology>
    </subcellularLocation>
</comment>
<dbReference type="EMBL" id="BLKC01000150">
    <property type="protein sequence ID" value="GFF57330.1"/>
    <property type="molecule type" value="Genomic_DNA"/>
</dbReference>
<dbReference type="PANTHER" id="PTHR48022:SF49">
    <property type="entry name" value="SUGAR TRANSPORTER, PUTATIVE (AFU_ORTHOLOGUE AFUA_8G01340)-RELATED"/>
    <property type="match status" value="1"/>
</dbReference>
<dbReference type="InterPro" id="IPR020846">
    <property type="entry name" value="MFS_dom"/>
</dbReference>
<feature type="domain" description="Major facilitator superfamily (MFS) profile" evidence="7">
    <location>
        <begin position="1"/>
        <end position="419"/>
    </location>
</feature>
<dbReference type="GO" id="GO:0016020">
    <property type="term" value="C:membrane"/>
    <property type="evidence" value="ECO:0007669"/>
    <property type="project" value="UniProtKB-SubCell"/>
</dbReference>
<dbReference type="SUPFAM" id="SSF103473">
    <property type="entry name" value="MFS general substrate transporter"/>
    <property type="match status" value="1"/>
</dbReference>
<dbReference type="GO" id="GO:0005351">
    <property type="term" value="F:carbohydrate:proton symporter activity"/>
    <property type="evidence" value="ECO:0007669"/>
    <property type="project" value="TreeGrafter"/>
</dbReference>
<feature type="transmembrane region" description="Helical" evidence="6">
    <location>
        <begin position="47"/>
        <end position="66"/>
    </location>
</feature>
<evidence type="ECO:0000259" key="7">
    <source>
        <dbReference type="PROSITE" id="PS50850"/>
    </source>
</evidence>
<keyword evidence="4 6" id="KW-1133">Transmembrane helix</keyword>
<feature type="transmembrane region" description="Helical" evidence="6">
    <location>
        <begin position="269"/>
        <end position="289"/>
    </location>
</feature>
<feature type="transmembrane region" description="Helical" evidence="6">
    <location>
        <begin position="296"/>
        <end position="317"/>
    </location>
</feature>
<evidence type="ECO:0000256" key="3">
    <source>
        <dbReference type="ARBA" id="ARBA00022692"/>
    </source>
</evidence>
<dbReference type="PROSITE" id="PS50850">
    <property type="entry name" value="MFS"/>
    <property type="match status" value="1"/>
</dbReference>
<sequence length="467" mass="52224">MEGYDTSLMKAFFGIPVFREFYGKPVNPDRPPEHRIYEISPAWQSGLTSSAFVGQIIGLLINGFIADQFGYRRTMIGALIGLCLFVLLAFLSINIFMLLAAHFLCGIPLGIFQTLSTVYAAEMCGASIIRTVAKMQSQWAYRLPFALQWAFAVPILLGVIFAPESPWWLTKQDRLDEARRSLVRLARKDSDGSKIDETLAMMKHTNDVEKYLSNEGMSFMECFRGVNLRRTEIACMVWAAQALSGNALAGYAAYFYQQEGFSAQNSFNLSIGLTGLGIVGNIIAWLLLPSIGRRKLYLCGLFLSFIIFIIAGGIAILPQSNARSWTLGSLIVSATFVYNITIGPVCYILVAEIPSSRLRVKTVVIARVAYIVSNLALGVLIPRMLNPTAWNWKGKAGFFFSGTSLICFAWSYWRLPELFGLSYLEIDILFERRAKPSKFRELQANLESAGYFSLTRTEQPGCLWRGY</sequence>
<dbReference type="InterPro" id="IPR005828">
    <property type="entry name" value="MFS_sugar_transport-like"/>
</dbReference>
<keyword evidence="5 6" id="KW-0472">Membrane</keyword>
<feature type="transmembrane region" description="Helical" evidence="6">
    <location>
        <begin position="78"/>
        <end position="104"/>
    </location>
</feature>
<dbReference type="FunFam" id="1.20.1250.20:FF:000078">
    <property type="entry name" value="MFS maltose transporter, putative"/>
    <property type="match status" value="1"/>
</dbReference>
<proteinExistence type="inferred from homology"/>
<reference evidence="8 9" key="1">
    <citation type="submission" date="2020-01" db="EMBL/GenBank/DDBJ databases">
        <title>Draft genome sequence of Aspergillus udagawae IFM 46972.</title>
        <authorList>
            <person name="Takahashi H."/>
            <person name="Yaguchi T."/>
        </authorList>
    </citation>
    <scope>NUCLEOTIDE SEQUENCE [LARGE SCALE GENOMIC DNA]</scope>
    <source>
        <strain evidence="8 9">IFM 46972</strain>
    </source>
</reference>
<dbReference type="Proteomes" id="UP000465221">
    <property type="component" value="Unassembled WGS sequence"/>
</dbReference>
<feature type="transmembrane region" description="Helical" evidence="6">
    <location>
        <begin position="141"/>
        <end position="162"/>
    </location>
</feature>
<accession>A0A8H3SDK4</accession>
<dbReference type="Gene3D" id="1.20.1250.20">
    <property type="entry name" value="MFS general substrate transporter like domains"/>
    <property type="match status" value="1"/>
</dbReference>
<dbReference type="InterPro" id="IPR050360">
    <property type="entry name" value="MFS_Sugar_Transporters"/>
</dbReference>
<dbReference type="AlphaFoldDB" id="A0A8H3SDK4"/>
<feature type="transmembrane region" description="Helical" evidence="6">
    <location>
        <begin position="362"/>
        <end position="384"/>
    </location>
</feature>
<feature type="transmembrane region" description="Helical" evidence="6">
    <location>
        <begin position="396"/>
        <end position="413"/>
    </location>
</feature>
<feature type="transmembrane region" description="Helical" evidence="6">
    <location>
        <begin position="329"/>
        <end position="350"/>
    </location>
</feature>
<comment type="similarity">
    <text evidence="2">Belongs to the major facilitator superfamily. Sugar transporter (TC 2.A.1.1) family.</text>
</comment>
<keyword evidence="3 6" id="KW-0812">Transmembrane</keyword>
<evidence type="ECO:0000313" key="8">
    <source>
        <dbReference type="EMBL" id="GFF57330.1"/>
    </source>
</evidence>
<evidence type="ECO:0000256" key="1">
    <source>
        <dbReference type="ARBA" id="ARBA00004141"/>
    </source>
</evidence>
<evidence type="ECO:0000313" key="9">
    <source>
        <dbReference type="Proteomes" id="UP000465221"/>
    </source>
</evidence>
<evidence type="ECO:0000256" key="5">
    <source>
        <dbReference type="ARBA" id="ARBA00023136"/>
    </source>
</evidence>
<evidence type="ECO:0000256" key="4">
    <source>
        <dbReference type="ARBA" id="ARBA00022989"/>
    </source>
</evidence>
<evidence type="ECO:0000256" key="6">
    <source>
        <dbReference type="SAM" id="Phobius"/>
    </source>
</evidence>